<keyword evidence="5" id="KW-0460">Magnesium</keyword>
<dbReference type="SFLD" id="SFLDS00005">
    <property type="entry name" value="Isoprenoid_Synthase_Type_I"/>
    <property type="match status" value="1"/>
</dbReference>
<evidence type="ECO:0000256" key="3">
    <source>
        <dbReference type="ARBA" id="ARBA00022679"/>
    </source>
</evidence>
<dbReference type="PROSITE" id="PS00444">
    <property type="entry name" value="POLYPRENYL_SYNTHASE_2"/>
    <property type="match status" value="1"/>
</dbReference>
<dbReference type="Proteomes" id="UP000198693">
    <property type="component" value="Unassembled WGS sequence"/>
</dbReference>
<keyword evidence="4" id="KW-0479">Metal-binding</keyword>
<evidence type="ECO:0000256" key="10">
    <source>
        <dbReference type="ARBA" id="ARBA00079637"/>
    </source>
</evidence>
<dbReference type="SUPFAM" id="SSF48576">
    <property type="entry name" value="Terpenoid synthases"/>
    <property type="match status" value="1"/>
</dbReference>
<evidence type="ECO:0000256" key="8">
    <source>
        <dbReference type="ARBA" id="ARBA00066511"/>
    </source>
</evidence>
<dbReference type="Gene3D" id="1.10.600.10">
    <property type="entry name" value="Farnesyl Diphosphate Synthase"/>
    <property type="match status" value="1"/>
</dbReference>
<comment type="catalytic activity">
    <reaction evidence="6">
        <text>5 isopentenyl diphosphate + (2E,6E)-farnesyl diphosphate = all-trans-octaprenyl diphosphate + 5 diphosphate</text>
        <dbReference type="Rhea" id="RHEA:27798"/>
        <dbReference type="ChEBI" id="CHEBI:33019"/>
        <dbReference type="ChEBI" id="CHEBI:57711"/>
        <dbReference type="ChEBI" id="CHEBI:128769"/>
        <dbReference type="ChEBI" id="CHEBI:175763"/>
        <dbReference type="EC" id="2.5.1.90"/>
    </reaction>
</comment>
<evidence type="ECO:0000313" key="14">
    <source>
        <dbReference type="Proteomes" id="UP000198693"/>
    </source>
</evidence>
<keyword evidence="14" id="KW-1185">Reference proteome</keyword>
<accession>A0A1I7K2D1</accession>
<evidence type="ECO:0000256" key="12">
    <source>
        <dbReference type="RuleBase" id="RU004466"/>
    </source>
</evidence>
<dbReference type="GO" id="GO:0008299">
    <property type="term" value="P:isoprenoid biosynthetic process"/>
    <property type="evidence" value="ECO:0007669"/>
    <property type="project" value="InterPro"/>
</dbReference>
<dbReference type="STRING" id="463301.SAMN04487955_11436"/>
<comment type="similarity">
    <text evidence="2 12">Belongs to the FPP/GGPP synthase family.</text>
</comment>
<evidence type="ECO:0000256" key="2">
    <source>
        <dbReference type="ARBA" id="ARBA00006706"/>
    </source>
</evidence>
<gene>
    <name evidence="13" type="ORF">SAMN04487955_11436</name>
</gene>
<dbReference type="NCBIfam" id="NF008140">
    <property type="entry name" value="PRK10888.1"/>
    <property type="match status" value="1"/>
</dbReference>
<evidence type="ECO:0000256" key="7">
    <source>
        <dbReference type="ARBA" id="ARBA00055029"/>
    </source>
</evidence>
<dbReference type="CDD" id="cd00685">
    <property type="entry name" value="Trans_IPPS_HT"/>
    <property type="match status" value="1"/>
</dbReference>
<dbReference type="EMBL" id="FPBP01000014">
    <property type="protein sequence ID" value="SFU91577.1"/>
    <property type="molecule type" value="Genomic_DNA"/>
</dbReference>
<keyword evidence="3 12" id="KW-0808">Transferase</keyword>
<evidence type="ECO:0000256" key="11">
    <source>
        <dbReference type="ARBA" id="ARBA00083124"/>
    </source>
</evidence>
<organism evidence="13 14">
    <name type="scientific">Halomonas korlensis</name>
    <dbReference type="NCBI Taxonomy" id="463301"/>
    <lineage>
        <taxon>Bacteria</taxon>
        <taxon>Pseudomonadati</taxon>
        <taxon>Pseudomonadota</taxon>
        <taxon>Gammaproteobacteria</taxon>
        <taxon>Oceanospirillales</taxon>
        <taxon>Halomonadaceae</taxon>
        <taxon>Halomonas</taxon>
    </lineage>
</organism>
<dbReference type="PANTHER" id="PTHR12001:SF69">
    <property type="entry name" value="ALL TRANS-POLYPRENYL-DIPHOSPHATE SYNTHASE PDSS1"/>
    <property type="match status" value="1"/>
</dbReference>
<dbReference type="InterPro" id="IPR033749">
    <property type="entry name" value="Polyprenyl_synt_CS"/>
</dbReference>
<evidence type="ECO:0000256" key="9">
    <source>
        <dbReference type="ARBA" id="ARBA00072473"/>
    </source>
</evidence>
<protein>
    <recommendedName>
        <fullName evidence="9">Octaprenyl diphosphate synthase</fullName>
        <ecNumber evidence="8">2.5.1.90</ecNumber>
    </recommendedName>
    <alternativeName>
        <fullName evidence="11">All-trans-octaprenyl-diphosphate synthase</fullName>
    </alternativeName>
    <alternativeName>
        <fullName evidence="10">Octaprenyl pyrophosphate synthase</fullName>
    </alternativeName>
</protein>
<reference evidence="14" key="1">
    <citation type="submission" date="2016-10" db="EMBL/GenBank/DDBJ databases">
        <authorList>
            <person name="Varghese N."/>
            <person name="Submissions S."/>
        </authorList>
    </citation>
    <scope>NUCLEOTIDE SEQUENCE [LARGE SCALE GENOMIC DNA]</scope>
    <source>
        <strain evidence="14">CGMCC 1.6981</strain>
    </source>
</reference>
<dbReference type="FunFam" id="1.10.600.10:FF:000002">
    <property type="entry name" value="Octaprenyl diphosphate synthase"/>
    <property type="match status" value="1"/>
</dbReference>
<dbReference type="PANTHER" id="PTHR12001">
    <property type="entry name" value="GERANYLGERANYL PYROPHOSPHATE SYNTHASE"/>
    <property type="match status" value="1"/>
</dbReference>
<dbReference type="PROSITE" id="PS00723">
    <property type="entry name" value="POLYPRENYL_SYNTHASE_1"/>
    <property type="match status" value="1"/>
</dbReference>
<evidence type="ECO:0000313" key="13">
    <source>
        <dbReference type="EMBL" id="SFU91577.1"/>
    </source>
</evidence>
<evidence type="ECO:0000256" key="4">
    <source>
        <dbReference type="ARBA" id="ARBA00022723"/>
    </source>
</evidence>
<proteinExistence type="inferred from homology"/>
<name>A0A1I7K2D1_9GAMM</name>
<dbReference type="AlphaFoldDB" id="A0A1I7K2D1"/>
<dbReference type="GO" id="GO:0046872">
    <property type="term" value="F:metal ion binding"/>
    <property type="evidence" value="ECO:0007669"/>
    <property type="project" value="UniProtKB-KW"/>
</dbReference>
<sequence>MSGRTALTPSWAPHSMTGNSWPSLFQVDIASMPANAPPKATTSPPIHAVVAEDFDAVNRTIADRLASRVPLVETIGHYIIAGGGKRLRPLLVLLAARALGYEGDRHITLATLIEFMHTSTLLHDDVVDESHMRRGKSTANDAWGNAPSVLVGDFLYSRSFQMMVDIGSMRIMEVLSAATCTIAEGEVQQLTNVGNAEIDEADYFQTIQGKTAMLFEAASHSGAILAAASPTQEAALQRYGRYLGLAFQLIDDLLDYEGDADAMGKNVGDDLAEGKPTLPLIHAIATGTPEQAELVRQAIRQGGLDHLDEVLAIVHVTGALDYTRAKAEEMAGEALNQLDALPPSRYRDSMAELARMAVDRNA</sequence>
<dbReference type="InterPro" id="IPR000092">
    <property type="entry name" value="Polyprenyl_synt"/>
</dbReference>
<dbReference type="InterPro" id="IPR008949">
    <property type="entry name" value="Isoprenoid_synthase_dom_sf"/>
</dbReference>
<dbReference type="Pfam" id="PF00348">
    <property type="entry name" value="polyprenyl_synt"/>
    <property type="match status" value="1"/>
</dbReference>
<comment type="function">
    <text evidence="7">Supplies octaprenyl diphosphate, the precursor for the side chain of the isoprenoid quinones ubiquinone and menaquinone.</text>
</comment>
<evidence type="ECO:0000256" key="5">
    <source>
        <dbReference type="ARBA" id="ARBA00022842"/>
    </source>
</evidence>
<comment type="cofactor">
    <cofactor evidence="1">
        <name>Mg(2+)</name>
        <dbReference type="ChEBI" id="CHEBI:18420"/>
    </cofactor>
</comment>
<evidence type="ECO:0000256" key="1">
    <source>
        <dbReference type="ARBA" id="ARBA00001946"/>
    </source>
</evidence>
<evidence type="ECO:0000256" key="6">
    <source>
        <dbReference type="ARBA" id="ARBA00051506"/>
    </source>
</evidence>
<dbReference type="GO" id="GO:0106350">
    <property type="term" value="F:all-trans-octaprenyl-diphosphate synthase activity"/>
    <property type="evidence" value="ECO:0007669"/>
    <property type="project" value="UniProtKB-EC"/>
</dbReference>
<dbReference type="EC" id="2.5.1.90" evidence="8"/>